<evidence type="ECO:0000313" key="12">
    <source>
        <dbReference type="EMBL" id="MCM1983581.1"/>
    </source>
</evidence>
<dbReference type="InterPro" id="IPR039421">
    <property type="entry name" value="Type_1_exporter"/>
</dbReference>
<reference evidence="12 13" key="1">
    <citation type="journal article" date="2015" name="Genome Announc.">
        <title>Draft Genome Sequence of Filamentous Marine Cyanobacterium Lyngbya confervoides Strain BDU141951.</title>
        <authorList>
            <person name="Chandrababunaidu M.M."/>
            <person name="Sen D."/>
            <person name="Tripathy S."/>
        </authorList>
    </citation>
    <scope>NUCLEOTIDE SEQUENCE [LARGE SCALE GENOMIC DNA]</scope>
    <source>
        <strain evidence="12 13">BDU141951</strain>
    </source>
</reference>
<keyword evidence="8" id="KW-0175">Coiled coil</keyword>
<keyword evidence="3 9" id="KW-0812">Transmembrane</keyword>
<feature type="domain" description="ABC transporter" evidence="10">
    <location>
        <begin position="362"/>
        <end position="596"/>
    </location>
</feature>
<dbReference type="PROSITE" id="PS50893">
    <property type="entry name" value="ABC_TRANSPORTER_2"/>
    <property type="match status" value="1"/>
</dbReference>
<keyword evidence="5 12" id="KW-0067">ATP-binding</keyword>
<dbReference type="Pfam" id="PF00005">
    <property type="entry name" value="ABC_tran"/>
    <property type="match status" value="1"/>
</dbReference>
<feature type="transmembrane region" description="Helical" evidence="9">
    <location>
        <begin position="14"/>
        <end position="39"/>
    </location>
</feature>
<keyword evidence="2" id="KW-0813">Transport</keyword>
<evidence type="ECO:0000259" key="11">
    <source>
        <dbReference type="PROSITE" id="PS50929"/>
    </source>
</evidence>
<dbReference type="PANTHER" id="PTHR24221:SF646">
    <property type="entry name" value="HAEMOLYSIN SECRETION ATP-BINDING PROTEIN"/>
    <property type="match status" value="1"/>
</dbReference>
<evidence type="ECO:0000256" key="6">
    <source>
        <dbReference type="ARBA" id="ARBA00022989"/>
    </source>
</evidence>
<dbReference type="Proteomes" id="UP000031561">
    <property type="component" value="Unassembled WGS sequence"/>
</dbReference>
<organism evidence="12 13">
    <name type="scientific">Lyngbya confervoides BDU141951</name>
    <dbReference type="NCBI Taxonomy" id="1574623"/>
    <lineage>
        <taxon>Bacteria</taxon>
        <taxon>Bacillati</taxon>
        <taxon>Cyanobacteriota</taxon>
        <taxon>Cyanophyceae</taxon>
        <taxon>Oscillatoriophycideae</taxon>
        <taxon>Oscillatoriales</taxon>
        <taxon>Microcoleaceae</taxon>
        <taxon>Lyngbya</taxon>
    </lineage>
</organism>
<evidence type="ECO:0000256" key="1">
    <source>
        <dbReference type="ARBA" id="ARBA00004651"/>
    </source>
</evidence>
<dbReference type="InterPro" id="IPR003593">
    <property type="entry name" value="AAA+_ATPase"/>
</dbReference>
<accession>A0ABD4T4J9</accession>
<comment type="subcellular location">
    <subcellularLocation>
        <location evidence="1">Cell membrane</location>
        <topology evidence="1">Multi-pass membrane protein</topology>
    </subcellularLocation>
</comment>
<evidence type="ECO:0000256" key="4">
    <source>
        <dbReference type="ARBA" id="ARBA00022741"/>
    </source>
</evidence>
<dbReference type="GO" id="GO:0005886">
    <property type="term" value="C:plasma membrane"/>
    <property type="evidence" value="ECO:0007669"/>
    <property type="project" value="UniProtKB-SubCell"/>
</dbReference>
<dbReference type="SUPFAM" id="SSF52540">
    <property type="entry name" value="P-loop containing nucleoside triphosphate hydrolases"/>
    <property type="match status" value="1"/>
</dbReference>
<dbReference type="InterPro" id="IPR027417">
    <property type="entry name" value="P-loop_NTPase"/>
</dbReference>
<protein>
    <submittedName>
        <fullName evidence="12">ABC transporter ATP-binding protein/permease</fullName>
    </submittedName>
</protein>
<evidence type="ECO:0000259" key="10">
    <source>
        <dbReference type="PROSITE" id="PS50893"/>
    </source>
</evidence>
<dbReference type="InterPro" id="IPR036640">
    <property type="entry name" value="ABC1_TM_sf"/>
</dbReference>
<dbReference type="GO" id="GO:0005524">
    <property type="term" value="F:ATP binding"/>
    <property type="evidence" value="ECO:0007669"/>
    <property type="project" value="UniProtKB-KW"/>
</dbReference>
<evidence type="ECO:0000256" key="8">
    <source>
        <dbReference type="SAM" id="Coils"/>
    </source>
</evidence>
<evidence type="ECO:0000256" key="2">
    <source>
        <dbReference type="ARBA" id="ARBA00022448"/>
    </source>
</evidence>
<dbReference type="EMBL" id="JTHE03000065">
    <property type="protein sequence ID" value="MCM1983581.1"/>
    <property type="molecule type" value="Genomic_DNA"/>
</dbReference>
<sequence length="604" mass="67914">MASFKDILRYYRGYWAIAAFSIVAASLLEVLDLLVPYAIGQILNVLSKQPVDQPVQAVVQVVGQILPLPAGQSLILGVLLVVIFAVSVLRAPIQPWVGSWFHWAIPLRARRDQAERVLAKILTLPLAFYDEHNPGRIAGRVSRGLENHTWTYPEIAGQFIPKLIRVLGIFGVILLIEWPIAIALLISFVVILGLSLRNLRQLIRREEILSRYMENTESRTSEIITNIKTVKAFATEASELARQRQRLNRELAVVENRIHRGYVQLATWQRTVVQASVFGVLVMTLVAAVQGRISLGHFVTTLTVSSMAYAEIEPLSMMAEFVARRYAAMLRFHEFLQEPSGLAQVNLSQPAAVTRYAFTGKVHFQNVSFGYDPDKPVLRDINLLIEPYQTVALVGRSGSGKSTLVKLLFRYFDPTSGEILMDGQDIRTLEMTPYLQRLAIVHQEVDVFNGTLLDNLTYGNPQASVEQVQEACRIARVDEFIPSLPLGYYTIVGERGVRLSGGQRQRLGIARALLVNPDVLVFDEATSSLDYESEREIQQAMRSLFGTRSLLVIAHRLSTVRDADKIVVLDQGRIVETGRHEDLLNNRGLYWQLNELHEAREVLD</sequence>
<dbReference type="Gene3D" id="1.20.1560.10">
    <property type="entry name" value="ABC transporter type 1, transmembrane domain"/>
    <property type="match status" value="1"/>
</dbReference>
<gene>
    <name evidence="12" type="ORF">QQ91_0012210</name>
</gene>
<evidence type="ECO:0000256" key="9">
    <source>
        <dbReference type="SAM" id="Phobius"/>
    </source>
</evidence>
<dbReference type="PROSITE" id="PS00211">
    <property type="entry name" value="ABC_TRANSPORTER_1"/>
    <property type="match status" value="1"/>
</dbReference>
<feature type="transmembrane region" description="Helical" evidence="9">
    <location>
        <begin position="169"/>
        <end position="196"/>
    </location>
</feature>
<dbReference type="CDD" id="cd07346">
    <property type="entry name" value="ABC_6TM_exporters"/>
    <property type="match status" value="1"/>
</dbReference>
<dbReference type="Pfam" id="PF00664">
    <property type="entry name" value="ABC_membrane"/>
    <property type="match status" value="1"/>
</dbReference>
<dbReference type="AlphaFoldDB" id="A0ABD4T4J9"/>
<evidence type="ECO:0000256" key="5">
    <source>
        <dbReference type="ARBA" id="ARBA00022840"/>
    </source>
</evidence>
<dbReference type="Gene3D" id="3.40.50.300">
    <property type="entry name" value="P-loop containing nucleotide triphosphate hydrolases"/>
    <property type="match status" value="1"/>
</dbReference>
<evidence type="ECO:0000256" key="3">
    <source>
        <dbReference type="ARBA" id="ARBA00022692"/>
    </source>
</evidence>
<feature type="coiled-coil region" evidence="8">
    <location>
        <begin position="230"/>
        <end position="257"/>
    </location>
</feature>
<evidence type="ECO:0000313" key="13">
    <source>
        <dbReference type="Proteomes" id="UP000031561"/>
    </source>
</evidence>
<dbReference type="InterPro" id="IPR017871">
    <property type="entry name" value="ABC_transporter-like_CS"/>
</dbReference>
<evidence type="ECO:0000256" key="7">
    <source>
        <dbReference type="ARBA" id="ARBA00023136"/>
    </source>
</evidence>
<feature type="transmembrane region" description="Helical" evidence="9">
    <location>
        <begin position="74"/>
        <end position="93"/>
    </location>
</feature>
<proteinExistence type="predicted"/>
<keyword evidence="4" id="KW-0547">Nucleotide-binding</keyword>
<name>A0ABD4T4J9_9CYAN</name>
<dbReference type="InterPro" id="IPR003439">
    <property type="entry name" value="ABC_transporter-like_ATP-bd"/>
</dbReference>
<dbReference type="PANTHER" id="PTHR24221">
    <property type="entry name" value="ATP-BINDING CASSETTE SUB-FAMILY B"/>
    <property type="match status" value="1"/>
</dbReference>
<keyword evidence="7 9" id="KW-0472">Membrane</keyword>
<keyword evidence="6 9" id="KW-1133">Transmembrane helix</keyword>
<dbReference type="SUPFAM" id="SSF90123">
    <property type="entry name" value="ABC transporter transmembrane region"/>
    <property type="match status" value="1"/>
</dbReference>
<dbReference type="FunFam" id="3.40.50.300:FF:000287">
    <property type="entry name" value="Multidrug ABC transporter ATP-binding protein"/>
    <property type="match status" value="1"/>
</dbReference>
<keyword evidence="13" id="KW-1185">Reference proteome</keyword>
<dbReference type="SMART" id="SM00382">
    <property type="entry name" value="AAA"/>
    <property type="match status" value="1"/>
</dbReference>
<dbReference type="PROSITE" id="PS50929">
    <property type="entry name" value="ABC_TM1F"/>
    <property type="match status" value="1"/>
</dbReference>
<dbReference type="RefSeq" id="WP_166282434.1">
    <property type="nucleotide sequence ID" value="NZ_JTHE03000065.1"/>
</dbReference>
<dbReference type="InterPro" id="IPR011527">
    <property type="entry name" value="ABC1_TM_dom"/>
</dbReference>
<feature type="domain" description="ABC transmembrane type-1" evidence="11">
    <location>
        <begin position="19"/>
        <end position="324"/>
    </location>
</feature>
<comment type="caution">
    <text evidence="12">The sequence shown here is derived from an EMBL/GenBank/DDBJ whole genome shotgun (WGS) entry which is preliminary data.</text>
</comment>